<evidence type="ECO:0000313" key="2">
    <source>
        <dbReference type="Proteomes" id="UP000886523"/>
    </source>
</evidence>
<name>A0A9P6AJL2_9AGAM</name>
<dbReference type="OrthoDB" id="539213at2759"/>
<accession>A0A9P6AJL2</accession>
<comment type="caution">
    <text evidence="1">The sequence shown here is derived from an EMBL/GenBank/DDBJ whole genome shotgun (WGS) entry which is preliminary data.</text>
</comment>
<dbReference type="Proteomes" id="UP000886523">
    <property type="component" value="Unassembled WGS sequence"/>
</dbReference>
<protein>
    <submittedName>
        <fullName evidence="1">Uncharacterized protein</fullName>
    </submittedName>
</protein>
<reference evidence="1" key="1">
    <citation type="journal article" date="2020" name="Nat. Commun.">
        <title>Large-scale genome sequencing of mycorrhizal fungi provides insights into the early evolution of symbiotic traits.</title>
        <authorList>
            <person name="Miyauchi S."/>
            <person name="Kiss E."/>
            <person name="Kuo A."/>
            <person name="Drula E."/>
            <person name="Kohler A."/>
            <person name="Sanchez-Garcia M."/>
            <person name="Morin E."/>
            <person name="Andreopoulos B."/>
            <person name="Barry K.W."/>
            <person name="Bonito G."/>
            <person name="Buee M."/>
            <person name="Carver A."/>
            <person name="Chen C."/>
            <person name="Cichocki N."/>
            <person name="Clum A."/>
            <person name="Culley D."/>
            <person name="Crous P.W."/>
            <person name="Fauchery L."/>
            <person name="Girlanda M."/>
            <person name="Hayes R.D."/>
            <person name="Keri Z."/>
            <person name="LaButti K."/>
            <person name="Lipzen A."/>
            <person name="Lombard V."/>
            <person name="Magnuson J."/>
            <person name="Maillard F."/>
            <person name="Murat C."/>
            <person name="Nolan M."/>
            <person name="Ohm R.A."/>
            <person name="Pangilinan J."/>
            <person name="Pereira M.F."/>
            <person name="Perotto S."/>
            <person name="Peter M."/>
            <person name="Pfister S."/>
            <person name="Riley R."/>
            <person name="Sitrit Y."/>
            <person name="Stielow J.B."/>
            <person name="Szollosi G."/>
            <person name="Zifcakova L."/>
            <person name="Stursova M."/>
            <person name="Spatafora J.W."/>
            <person name="Tedersoo L."/>
            <person name="Vaario L.M."/>
            <person name="Yamada A."/>
            <person name="Yan M."/>
            <person name="Wang P."/>
            <person name="Xu J."/>
            <person name="Bruns T."/>
            <person name="Baldrian P."/>
            <person name="Vilgalys R."/>
            <person name="Dunand C."/>
            <person name="Henrissat B."/>
            <person name="Grigoriev I.V."/>
            <person name="Hibbett D."/>
            <person name="Nagy L.G."/>
            <person name="Martin F.M."/>
        </authorList>
    </citation>
    <scope>NUCLEOTIDE SEQUENCE</scope>
    <source>
        <strain evidence="1">UP504</strain>
    </source>
</reference>
<gene>
    <name evidence="1" type="ORF">BS47DRAFT_1399213</name>
</gene>
<proteinExistence type="predicted"/>
<keyword evidence="2" id="KW-1185">Reference proteome</keyword>
<organism evidence="1 2">
    <name type="scientific">Hydnum rufescens UP504</name>
    <dbReference type="NCBI Taxonomy" id="1448309"/>
    <lineage>
        <taxon>Eukaryota</taxon>
        <taxon>Fungi</taxon>
        <taxon>Dikarya</taxon>
        <taxon>Basidiomycota</taxon>
        <taxon>Agaricomycotina</taxon>
        <taxon>Agaricomycetes</taxon>
        <taxon>Cantharellales</taxon>
        <taxon>Hydnaceae</taxon>
        <taxon>Hydnum</taxon>
    </lineage>
</organism>
<sequence>MFSLPRTEDALPGGLVHVFGSKNWSNDLGALAPPVIEQQLEIYTQAKADAAHRGNPRDSAAEVAVINSVDSLTSGNPSEHVKTILAIKNPLELADDSICNWEKLPYATLRAAQSSPALSNGFTPQSVDVDEWILRNERWLRDHKFADWSVGLVKWSAHSDAVFPMSTNSVNARNIKRAASWGRAILDEMRPNAIQVQPSVDAGMVLSTLSCIDPITQAGDYTSSDLDVYIYGLGPVEANAKISHIFDVWKSNLPEDAKDKTLVVPCPCSLPCVVDHRIDEVFEVLWTFYHSYSMSKVKETQITPTQSSVTCASFLRETAEKREMRQT</sequence>
<evidence type="ECO:0000313" key="1">
    <source>
        <dbReference type="EMBL" id="KAF9506762.1"/>
    </source>
</evidence>
<dbReference type="AlphaFoldDB" id="A0A9P6AJL2"/>
<dbReference type="EMBL" id="MU129100">
    <property type="protein sequence ID" value="KAF9506762.1"/>
    <property type="molecule type" value="Genomic_DNA"/>
</dbReference>